<dbReference type="Pfam" id="PF13458">
    <property type="entry name" value="Peripla_BP_6"/>
    <property type="match status" value="1"/>
</dbReference>
<name>A0A6J7K7C3_9ZZZZ</name>
<protein>
    <submittedName>
        <fullName evidence="3">Unannotated protein</fullName>
    </submittedName>
</protein>
<organism evidence="3">
    <name type="scientific">freshwater metagenome</name>
    <dbReference type="NCBI Taxonomy" id="449393"/>
    <lineage>
        <taxon>unclassified sequences</taxon>
        <taxon>metagenomes</taxon>
        <taxon>ecological metagenomes</taxon>
    </lineage>
</organism>
<sequence length="465" mass="49275">MRSKFLVKTVICATALALVAAGCSRSDSGPENAGTTGGGGKTTTASGAFGSLNDVCGPGDAKGATARGVTDTEIRVGTVADPGFSGRPGLNQELFDSATVFTKWCNAAGGIAGRQIKVDLLDSKLTEYRARILEACQNDFSLVGGGAVFDDVGQKDRLECLLPDIAGFVVSTQARGADLMVQVVPNPLDTLPVGDYKWLVEQFPDSINKVGALTGSLPSTILVKNQAIEGAESQGMKVIYDAQYNAAGEPTWAPIAQTIKSKGIKGILWTGEPENLAKLEIGLADIGYKLDWIRADANHYDQKLQVTGGGSIANTYVRSTVYPFEQASENPATEQYLDLYKKYLPSAKAKTYLGVQAFSAWILFARAVKACGNQVTAKCLLDEAKRIGSTTWTGGGLHAQMNIRDQKSTECFSLLLANPKGFTLPDIDANDSIFNCTEGNILVLKGDYGKGTKLADVGKSISDLK</sequence>
<keyword evidence="1" id="KW-0732">Signal</keyword>
<evidence type="ECO:0000259" key="2">
    <source>
        <dbReference type="Pfam" id="PF13458"/>
    </source>
</evidence>
<dbReference type="PANTHER" id="PTHR47235:SF1">
    <property type="entry name" value="BLR6548 PROTEIN"/>
    <property type="match status" value="1"/>
</dbReference>
<dbReference type="InterPro" id="IPR028081">
    <property type="entry name" value="Leu-bd"/>
</dbReference>
<gene>
    <name evidence="3" type="ORF">UFOPK3789_00730</name>
</gene>
<dbReference type="Gene3D" id="3.40.50.2300">
    <property type="match status" value="3"/>
</dbReference>
<dbReference type="AlphaFoldDB" id="A0A6J7K7C3"/>
<evidence type="ECO:0000256" key="1">
    <source>
        <dbReference type="ARBA" id="ARBA00022729"/>
    </source>
</evidence>
<evidence type="ECO:0000313" key="3">
    <source>
        <dbReference type="EMBL" id="CAB4951666.1"/>
    </source>
</evidence>
<dbReference type="SUPFAM" id="SSF53822">
    <property type="entry name" value="Periplasmic binding protein-like I"/>
    <property type="match status" value="1"/>
</dbReference>
<dbReference type="InterPro" id="IPR028082">
    <property type="entry name" value="Peripla_BP_I"/>
</dbReference>
<dbReference type="PROSITE" id="PS51257">
    <property type="entry name" value="PROKAR_LIPOPROTEIN"/>
    <property type="match status" value="1"/>
</dbReference>
<accession>A0A6J7K7C3</accession>
<dbReference type="EMBL" id="CAFBNL010000032">
    <property type="protein sequence ID" value="CAB4951666.1"/>
    <property type="molecule type" value="Genomic_DNA"/>
</dbReference>
<proteinExistence type="predicted"/>
<dbReference type="PANTHER" id="PTHR47235">
    <property type="entry name" value="BLR6548 PROTEIN"/>
    <property type="match status" value="1"/>
</dbReference>
<reference evidence="3" key="1">
    <citation type="submission" date="2020-05" db="EMBL/GenBank/DDBJ databases">
        <authorList>
            <person name="Chiriac C."/>
            <person name="Salcher M."/>
            <person name="Ghai R."/>
            <person name="Kavagutti S V."/>
        </authorList>
    </citation>
    <scope>NUCLEOTIDE SEQUENCE</scope>
</reference>
<feature type="domain" description="Leucine-binding protein" evidence="2">
    <location>
        <begin position="198"/>
        <end position="396"/>
    </location>
</feature>